<evidence type="ECO:0000313" key="1">
    <source>
        <dbReference type="EMBL" id="KKT92234.1"/>
    </source>
</evidence>
<organism evidence="1 2">
    <name type="scientific">Candidatus Jorgensenbacteria bacterium GW2011_GWA2_45_13</name>
    <dbReference type="NCBI Taxonomy" id="1618662"/>
    <lineage>
        <taxon>Bacteria</taxon>
        <taxon>Candidatus Joergenseniibacteriota</taxon>
    </lineage>
</organism>
<dbReference type="AlphaFoldDB" id="A0A0G1P777"/>
<sequence>MKKISEFFRKFIPERITSSTEKAHEKIVKNPCYLLEWEMAGIVLDNFNVPMIGEDLAFEFLLDAINFIPFPLSIRRKYVLKAEGFIEELLGLSGDHEIHMDEAAVMEEMLREGKTLEDIRNSYKKIPA</sequence>
<proteinExistence type="predicted"/>
<dbReference type="Proteomes" id="UP000033966">
    <property type="component" value="Unassembled WGS sequence"/>
</dbReference>
<reference evidence="1 2" key="1">
    <citation type="journal article" date="2015" name="Nature">
        <title>rRNA introns, odd ribosomes, and small enigmatic genomes across a large radiation of phyla.</title>
        <authorList>
            <person name="Brown C.T."/>
            <person name="Hug L.A."/>
            <person name="Thomas B.C."/>
            <person name="Sharon I."/>
            <person name="Castelle C.J."/>
            <person name="Singh A."/>
            <person name="Wilkins M.J."/>
            <person name="Williams K.H."/>
            <person name="Banfield J.F."/>
        </authorList>
    </citation>
    <scope>NUCLEOTIDE SEQUENCE [LARGE SCALE GENOMIC DNA]</scope>
</reference>
<name>A0A0G1P777_9BACT</name>
<protein>
    <submittedName>
        <fullName evidence="1">Uncharacterized protein</fullName>
    </submittedName>
</protein>
<accession>A0A0G1P777</accession>
<dbReference type="EMBL" id="LCKF01000004">
    <property type="protein sequence ID" value="KKT92234.1"/>
    <property type="molecule type" value="Genomic_DNA"/>
</dbReference>
<evidence type="ECO:0000313" key="2">
    <source>
        <dbReference type="Proteomes" id="UP000033966"/>
    </source>
</evidence>
<gene>
    <name evidence="1" type="ORF">UW92_C0004G0017</name>
</gene>
<comment type="caution">
    <text evidence="1">The sequence shown here is derived from an EMBL/GenBank/DDBJ whole genome shotgun (WGS) entry which is preliminary data.</text>
</comment>